<evidence type="ECO:0000313" key="3">
    <source>
        <dbReference type="Proteomes" id="UP000807115"/>
    </source>
</evidence>
<dbReference type="EMBL" id="CM027680">
    <property type="protein sequence ID" value="KAG0547009.1"/>
    <property type="molecule type" value="Genomic_DNA"/>
</dbReference>
<name>A0A921RWN3_SORBI</name>
<accession>A0A921RWN3</accession>
<feature type="transmembrane region" description="Helical" evidence="1">
    <location>
        <begin position="124"/>
        <end position="145"/>
    </location>
</feature>
<sequence length="190" mass="20004">MAWRQDSANETDPTARLGAGELGDSLGALGDGMLGELAGEDEADGGLDLVECDGGLLVVPCQLGRLRRQLLEDHLEDVDLVCLHRLLRLLLALLLAALLARGLTRQETLSPLRPAFSAAGSSCAGFFATGFFAAGFFSALGAMGIRIGLDWVSTRSLGEAVGAWGMSPLGELIPTGSPYPNKFIMVTHHK</sequence>
<protein>
    <submittedName>
        <fullName evidence="2">Uncharacterized protein</fullName>
    </submittedName>
</protein>
<organism evidence="2 3">
    <name type="scientific">Sorghum bicolor</name>
    <name type="common">Sorghum</name>
    <name type="synonym">Sorghum vulgare</name>
    <dbReference type="NCBI Taxonomy" id="4558"/>
    <lineage>
        <taxon>Eukaryota</taxon>
        <taxon>Viridiplantae</taxon>
        <taxon>Streptophyta</taxon>
        <taxon>Embryophyta</taxon>
        <taxon>Tracheophyta</taxon>
        <taxon>Spermatophyta</taxon>
        <taxon>Magnoliopsida</taxon>
        <taxon>Liliopsida</taxon>
        <taxon>Poales</taxon>
        <taxon>Poaceae</taxon>
        <taxon>PACMAD clade</taxon>
        <taxon>Panicoideae</taxon>
        <taxon>Andropogonodae</taxon>
        <taxon>Andropogoneae</taxon>
        <taxon>Sorghinae</taxon>
        <taxon>Sorghum</taxon>
    </lineage>
</organism>
<keyword evidence="1" id="KW-0472">Membrane</keyword>
<dbReference type="Proteomes" id="UP000807115">
    <property type="component" value="Chromosome 1"/>
</dbReference>
<evidence type="ECO:0000256" key="1">
    <source>
        <dbReference type="SAM" id="Phobius"/>
    </source>
</evidence>
<keyword evidence="1" id="KW-0812">Transmembrane</keyword>
<keyword evidence="1" id="KW-1133">Transmembrane helix</keyword>
<dbReference type="AlphaFoldDB" id="A0A921RWN3"/>
<reference evidence="2" key="2">
    <citation type="submission" date="2020-10" db="EMBL/GenBank/DDBJ databases">
        <authorList>
            <person name="Cooper E.A."/>
            <person name="Brenton Z.W."/>
            <person name="Flinn B.S."/>
            <person name="Jenkins J."/>
            <person name="Shu S."/>
            <person name="Flowers D."/>
            <person name="Luo F."/>
            <person name="Wang Y."/>
            <person name="Xia P."/>
            <person name="Barry K."/>
            <person name="Daum C."/>
            <person name="Lipzen A."/>
            <person name="Yoshinaga Y."/>
            <person name="Schmutz J."/>
            <person name="Saski C."/>
            <person name="Vermerris W."/>
            <person name="Kresovich S."/>
        </authorList>
    </citation>
    <scope>NUCLEOTIDE SEQUENCE</scope>
</reference>
<gene>
    <name evidence="2" type="ORF">BDA96_01G042300</name>
</gene>
<evidence type="ECO:0000313" key="2">
    <source>
        <dbReference type="EMBL" id="KAG0547009.1"/>
    </source>
</evidence>
<proteinExistence type="predicted"/>
<feature type="transmembrane region" description="Helical" evidence="1">
    <location>
        <begin position="86"/>
        <end position="104"/>
    </location>
</feature>
<reference evidence="2" key="1">
    <citation type="journal article" date="2019" name="BMC Genomics">
        <title>A new reference genome for Sorghum bicolor reveals high levels of sequence similarity between sweet and grain genotypes: implications for the genetics of sugar metabolism.</title>
        <authorList>
            <person name="Cooper E.A."/>
            <person name="Brenton Z.W."/>
            <person name="Flinn B.S."/>
            <person name="Jenkins J."/>
            <person name="Shu S."/>
            <person name="Flowers D."/>
            <person name="Luo F."/>
            <person name="Wang Y."/>
            <person name="Xia P."/>
            <person name="Barry K."/>
            <person name="Daum C."/>
            <person name="Lipzen A."/>
            <person name="Yoshinaga Y."/>
            <person name="Schmutz J."/>
            <person name="Saski C."/>
            <person name="Vermerris W."/>
            <person name="Kresovich S."/>
        </authorList>
    </citation>
    <scope>NUCLEOTIDE SEQUENCE</scope>
</reference>
<comment type="caution">
    <text evidence="2">The sequence shown here is derived from an EMBL/GenBank/DDBJ whole genome shotgun (WGS) entry which is preliminary data.</text>
</comment>